<comment type="caution">
    <text evidence="3">The sequence shown here is derived from an EMBL/GenBank/DDBJ whole genome shotgun (WGS) entry which is preliminary data.</text>
</comment>
<dbReference type="SUPFAM" id="SSF53756">
    <property type="entry name" value="UDP-Glycosyltransferase/glycogen phosphorylase"/>
    <property type="match status" value="1"/>
</dbReference>
<dbReference type="Gene3D" id="3.40.50.2000">
    <property type="entry name" value="Glycogen Phosphorylase B"/>
    <property type="match status" value="2"/>
</dbReference>
<dbReference type="InterPro" id="IPR028098">
    <property type="entry name" value="Glyco_trans_4-like_N"/>
</dbReference>
<name>A0ABR7FC46_9FIRM</name>
<reference evidence="3 4" key="1">
    <citation type="submission" date="2020-08" db="EMBL/GenBank/DDBJ databases">
        <title>Genome public.</title>
        <authorList>
            <person name="Liu C."/>
            <person name="Sun Q."/>
        </authorList>
    </citation>
    <scope>NUCLEOTIDE SEQUENCE [LARGE SCALE GENOMIC DNA]</scope>
    <source>
        <strain evidence="3 4">NSJ-34</strain>
    </source>
</reference>
<accession>A0ABR7FC46</accession>
<proteinExistence type="predicted"/>
<sequence>MNILVIPSWYNSPSNIILGSFFKEQALALKNDGNNVVMAYCETVGVRGFSTHHLYKITKQDEDGLLTYRYYVPSYGCDRFHKKFERTAIAYDRLLKRVLSEHKIDIIHVHSYDPAGTSITKLRNRYGIPVVYTEHYSNVLGELDSYHKKALEETINYSNAVVAVSHSLRDSMVKRFKREDVWVVSNILSPLFTFKPRINHSVFRFVSVGSLVEGKGHQLTIKAFHEAFCHNEKVELMIVGQGNYKNELAGLIKEFGEENRIKLTGTLPREKVAELMQESDAFVLPSFKETFGVSYIEAMACGLPVIGTRNGGFDEIFNEDNRFGYIIDVGDEEALANALEQVYCSIDNYDSKFISETTIQLYGADSFIKHVNEVYQSVLKKR</sequence>
<gene>
    <name evidence="3" type="ORF">H8S76_11025</name>
</gene>
<evidence type="ECO:0000259" key="2">
    <source>
        <dbReference type="Pfam" id="PF13439"/>
    </source>
</evidence>
<dbReference type="PANTHER" id="PTHR45947:SF15">
    <property type="entry name" value="TEICHURONIC ACID BIOSYNTHESIS GLYCOSYLTRANSFERASE TUAC-RELATED"/>
    <property type="match status" value="1"/>
</dbReference>
<dbReference type="PANTHER" id="PTHR45947">
    <property type="entry name" value="SULFOQUINOVOSYL TRANSFERASE SQD2"/>
    <property type="match status" value="1"/>
</dbReference>
<feature type="domain" description="Glycosyltransferase subfamily 4-like N-terminal" evidence="2">
    <location>
        <begin position="69"/>
        <end position="186"/>
    </location>
</feature>
<dbReference type="EMBL" id="JACOOU010000004">
    <property type="protein sequence ID" value="MBC5672777.1"/>
    <property type="molecule type" value="Genomic_DNA"/>
</dbReference>
<dbReference type="Pfam" id="PF13439">
    <property type="entry name" value="Glyco_transf_4"/>
    <property type="match status" value="1"/>
</dbReference>
<dbReference type="InterPro" id="IPR050194">
    <property type="entry name" value="Glycosyltransferase_grp1"/>
</dbReference>
<organism evidence="3 4">
    <name type="scientific">Blautia celeris</name>
    <dbReference type="NCBI Taxonomy" id="2763026"/>
    <lineage>
        <taxon>Bacteria</taxon>
        <taxon>Bacillati</taxon>
        <taxon>Bacillota</taxon>
        <taxon>Clostridia</taxon>
        <taxon>Lachnospirales</taxon>
        <taxon>Lachnospiraceae</taxon>
        <taxon>Blautia</taxon>
    </lineage>
</organism>
<dbReference type="Proteomes" id="UP000654573">
    <property type="component" value="Unassembled WGS sequence"/>
</dbReference>
<evidence type="ECO:0000313" key="4">
    <source>
        <dbReference type="Proteomes" id="UP000654573"/>
    </source>
</evidence>
<evidence type="ECO:0000313" key="3">
    <source>
        <dbReference type="EMBL" id="MBC5672777.1"/>
    </source>
</evidence>
<protein>
    <submittedName>
        <fullName evidence="3">Glycosyltransferase</fullName>
    </submittedName>
</protein>
<dbReference type="Pfam" id="PF00534">
    <property type="entry name" value="Glycos_transf_1"/>
    <property type="match status" value="1"/>
</dbReference>
<dbReference type="InterPro" id="IPR001296">
    <property type="entry name" value="Glyco_trans_1"/>
</dbReference>
<keyword evidence="4" id="KW-1185">Reference proteome</keyword>
<dbReference type="RefSeq" id="WP_054353583.1">
    <property type="nucleotide sequence ID" value="NZ_JACOOU010000004.1"/>
</dbReference>
<feature type="domain" description="Glycosyl transferase family 1" evidence="1">
    <location>
        <begin position="194"/>
        <end position="342"/>
    </location>
</feature>
<evidence type="ECO:0000259" key="1">
    <source>
        <dbReference type="Pfam" id="PF00534"/>
    </source>
</evidence>